<gene>
    <name evidence="2" type="ORF">XDD1_0392</name>
</gene>
<dbReference type="AlphaFoldDB" id="A0A068QQI0"/>
<keyword evidence="1" id="KW-0472">Membrane</keyword>
<dbReference type="KEGG" id="xdo:XDD1_0392"/>
<accession>A0A068QQI0</accession>
<evidence type="ECO:0000313" key="2">
    <source>
        <dbReference type="EMBL" id="CDG16095.1"/>
    </source>
</evidence>
<keyword evidence="1" id="KW-1133">Transmembrane helix</keyword>
<name>A0A068QQI0_9GAMM</name>
<dbReference type="EMBL" id="FO704550">
    <property type="protein sequence ID" value="CDG16095.1"/>
    <property type="molecule type" value="Genomic_DNA"/>
</dbReference>
<protein>
    <submittedName>
        <fullName evidence="2">Uncharacterized protein</fullName>
    </submittedName>
</protein>
<proteinExistence type="predicted"/>
<organism evidence="2 3">
    <name type="scientific">Xenorhabdus doucetiae</name>
    <dbReference type="NCBI Taxonomy" id="351671"/>
    <lineage>
        <taxon>Bacteria</taxon>
        <taxon>Pseudomonadati</taxon>
        <taxon>Pseudomonadota</taxon>
        <taxon>Gammaproteobacteria</taxon>
        <taxon>Enterobacterales</taxon>
        <taxon>Morganellaceae</taxon>
        <taxon>Xenorhabdus</taxon>
    </lineage>
</organism>
<reference evidence="2 3" key="1">
    <citation type="submission" date="2013-07" db="EMBL/GenBank/DDBJ databases">
        <authorList>
            <person name="Genoscope - CEA"/>
        </authorList>
    </citation>
    <scope>NUCLEOTIDE SEQUENCE [LARGE SCALE GENOMIC DNA]</scope>
    <source>
        <strain evidence="3">FRM16 / DSM 17909</strain>
    </source>
</reference>
<evidence type="ECO:0000256" key="1">
    <source>
        <dbReference type="SAM" id="Phobius"/>
    </source>
</evidence>
<feature type="transmembrane region" description="Helical" evidence="1">
    <location>
        <begin position="12"/>
        <end position="34"/>
    </location>
</feature>
<dbReference type="HOGENOM" id="CLU_2866826_0_0_6"/>
<feature type="transmembrane region" description="Helical" evidence="1">
    <location>
        <begin position="40"/>
        <end position="61"/>
    </location>
</feature>
<sequence length="64" mass="7501">MKHNELHHRDKLISFCGCNLKSIGNILSIQHIVIDFIQDNHLLSLMAIITERLLSIIIVYYERL</sequence>
<dbReference type="Proteomes" id="UP000032721">
    <property type="component" value="Chromosome"/>
</dbReference>
<evidence type="ECO:0000313" key="3">
    <source>
        <dbReference type="Proteomes" id="UP000032721"/>
    </source>
</evidence>
<dbReference type="STRING" id="351671.XDD1_0392"/>
<keyword evidence="1" id="KW-0812">Transmembrane</keyword>